<evidence type="ECO:0000313" key="12">
    <source>
        <dbReference type="Proteomes" id="UP001144204"/>
    </source>
</evidence>
<gene>
    <name evidence="11" type="ORF">WR164_13550</name>
</gene>
<feature type="transmembrane region" description="Helical" evidence="8">
    <location>
        <begin position="174"/>
        <end position="205"/>
    </location>
</feature>
<feature type="transmembrane region" description="Helical" evidence="8">
    <location>
        <begin position="455"/>
        <end position="473"/>
    </location>
</feature>
<dbReference type="PANTHER" id="PTHR33908">
    <property type="entry name" value="MANNOSYLTRANSFERASE YKCB-RELATED"/>
    <property type="match status" value="1"/>
</dbReference>
<dbReference type="GO" id="GO:0016763">
    <property type="term" value="F:pentosyltransferase activity"/>
    <property type="evidence" value="ECO:0007669"/>
    <property type="project" value="TreeGrafter"/>
</dbReference>
<dbReference type="GO" id="GO:0010041">
    <property type="term" value="P:response to iron(III) ion"/>
    <property type="evidence" value="ECO:0007669"/>
    <property type="project" value="TreeGrafter"/>
</dbReference>
<name>A0A9W6EST2_9LACO</name>
<dbReference type="InterPro" id="IPR056785">
    <property type="entry name" value="YkcA/B-like_C"/>
</dbReference>
<dbReference type="GO" id="GO:0005886">
    <property type="term" value="C:plasma membrane"/>
    <property type="evidence" value="ECO:0007669"/>
    <property type="project" value="UniProtKB-SubCell"/>
</dbReference>
<dbReference type="AlphaFoldDB" id="A0A9W6EST2"/>
<evidence type="ECO:0000259" key="10">
    <source>
        <dbReference type="Pfam" id="PF24878"/>
    </source>
</evidence>
<evidence type="ECO:0000256" key="7">
    <source>
        <dbReference type="ARBA" id="ARBA00023136"/>
    </source>
</evidence>
<feature type="transmembrane region" description="Helical" evidence="8">
    <location>
        <begin position="480"/>
        <end position="499"/>
    </location>
</feature>
<feature type="domain" description="Putative mannosyltransferase YkcA/B-like C-terminal" evidence="10">
    <location>
        <begin position="535"/>
        <end position="620"/>
    </location>
</feature>
<dbReference type="GO" id="GO:0009103">
    <property type="term" value="P:lipopolysaccharide biosynthetic process"/>
    <property type="evidence" value="ECO:0007669"/>
    <property type="project" value="UniProtKB-ARBA"/>
</dbReference>
<feature type="transmembrane region" description="Helical" evidence="8">
    <location>
        <begin position="374"/>
        <end position="392"/>
    </location>
</feature>
<keyword evidence="6 8" id="KW-1133">Transmembrane helix</keyword>
<keyword evidence="4" id="KW-0808">Transferase</keyword>
<keyword evidence="2" id="KW-1003">Cell membrane</keyword>
<keyword evidence="3 11" id="KW-0328">Glycosyltransferase</keyword>
<sequence length="678" mass="78043">MLNRSQSEHRRFKNFHPDWILIIIMLIAASMYSWKLTQAGSSNDFYTSAVISMSKNFKNFWFASFDPSGFITVDKPPVALWLMVISVKIFGFHGWSVVLPSVITGIFSIYLLYKLVTPYFGRIAGNLAALAMTFTPVMVADTRSNNLDTILVFFLLLSLYVLEKSFREHRRWLILVSFALIGIAFNVKMIQAFMILPTMYLFYFLYSKQKWFHKIKWLAASTVVLIVFTLIWPLSVDMTPASQRPYEGGTQHNSVMELAFGYNGVQRLVGQKTGVNGAFKGMTKKKSQLSSKGINFRQIVRNHFYLNPDQKIRRISIFTIGIAGPQRLLQSALGPQISWLLPFAILGLIAAFLYHRDQRQKWYYLSNRQKQIILWAGWLIPVGGFFSIANFFHPYYTIMLAPPIAALFGIGFKVMLNLFNDEKHGSKLRRWWFPVAVGITAVIQFWYISIYYRRGAMILLASELFIILVLFIMKANRKRTYIMLASCLLILAGPIWWSLTPVLSAESAPIPYASPGLFIKRGISGAIKDRTNPTLFKYLKKHDGHAEYLFAASHSNVVSPYIIRTKKSAIALGGYNGTDPAITLKRFKKLVENGQLKYYLDDNKEGGKNNVQIVKWVRKHGRKVKFKRNIISQSQIWNVIMPVQKYKKHPFGRRKVLYDLSGIYKRHRQVNRREQTTD</sequence>
<accession>A0A9W6EST2</accession>
<dbReference type="InterPro" id="IPR038731">
    <property type="entry name" value="RgtA/B/C-like"/>
</dbReference>
<dbReference type="EMBL" id="BRPL01000002">
    <property type="protein sequence ID" value="GLB47376.1"/>
    <property type="molecule type" value="Genomic_DNA"/>
</dbReference>
<dbReference type="Proteomes" id="UP001144204">
    <property type="component" value="Unassembled WGS sequence"/>
</dbReference>
<evidence type="ECO:0000256" key="4">
    <source>
        <dbReference type="ARBA" id="ARBA00022679"/>
    </source>
</evidence>
<protein>
    <submittedName>
        <fullName evidence="11">Dolichyl-phosphate-mannose--protein mannosyltransferase</fullName>
    </submittedName>
</protein>
<evidence type="ECO:0000256" key="1">
    <source>
        <dbReference type="ARBA" id="ARBA00004651"/>
    </source>
</evidence>
<comment type="caution">
    <text evidence="11">The sequence shown here is derived from an EMBL/GenBank/DDBJ whole genome shotgun (WGS) entry which is preliminary data.</text>
</comment>
<reference evidence="11" key="1">
    <citation type="submission" date="2022-07" db="EMBL/GenBank/DDBJ databases">
        <authorList>
            <person name="Kouya T."/>
            <person name="Ishiyama Y."/>
        </authorList>
    </citation>
    <scope>NUCLEOTIDE SEQUENCE</scope>
    <source>
        <strain evidence="11">WR16-4</strain>
    </source>
</reference>
<feature type="transmembrane region" description="Helical" evidence="8">
    <location>
        <begin position="92"/>
        <end position="113"/>
    </location>
</feature>
<feature type="transmembrane region" description="Helical" evidence="8">
    <location>
        <begin position="20"/>
        <end position="37"/>
    </location>
</feature>
<evidence type="ECO:0000256" key="2">
    <source>
        <dbReference type="ARBA" id="ARBA00022475"/>
    </source>
</evidence>
<reference evidence="11" key="2">
    <citation type="journal article" date="2023" name="PLoS ONE">
        <title>Philodulcilactobacillus myokoensis gen. nov., sp. nov., a fructophilic, acidophilic, and agar-phobic lactic acid bacterium isolated from fermented vegetable extracts.</title>
        <authorList>
            <person name="Kouya T."/>
            <person name="Ishiyama Y."/>
            <person name="Ohashi S."/>
            <person name="Kumakubo R."/>
            <person name="Yamazaki T."/>
            <person name="Otaki T."/>
        </authorList>
    </citation>
    <scope>NUCLEOTIDE SEQUENCE</scope>
    <source>
        <strain evidence="11">WR16-4</strain>
    </source>
</reference>
<evidence type="ECO:0000256" key="6">
    <source>
        <dbReference type="ARBA" id="ARBA00022989"/>
    </source>
</evidence>
<comment type="subcellular location">
    <subcellularLocation>
        <location evidence="1">Cell membrane</location>
        <topology evidence="1">Multi-pass membrane protein</topology>
    </subcellularLocation>
</comment>
<dbReference type="InterPro" id="IPR050297">
    <property type="entry name" value="LipidA_mod_glycosyltrf_83"/>
</dbReference>
<proteinExistence type="predicted"/>
<organism evidence="11 12">
    <name type="scientific">Philodulcilactobacillus myokoensis</name>
    <dbReference type="NCBI Taxonomy" id="2929573"/>
    <lineage>
        <taxon>Bacteria</taxon>
        <taxon>Bacillati</taxon>
        <taxon>Bacillota</taxon>
        <taxon>Bacilli</taxon>
        <taxon>Lactobacillales</taxon>
        <taxon>Lactobacillaceae</taxon>
        <taxon>Philodulcilactobacillus</taxon>
    </lineage>
</organism>
<feature type="transmembrane region" description="Helical" evidence="8">
    <location>
        <begin position="217"/>
        <end position="235"/>
    </location>
</feature>
<feature type="transmembrane region" description="Helical" evidence="8">
    <location>
        <begin position="337"/>
        <end position="354"/>
    </location>
</feature>
<evidence type="ECO:0000256" key="5">
    <source>
        <dbReference type="ARBA" id="ARBA00022692"/>
    </source>
</evidence>
<evidence type="ECO:0000259" key="9">
    <source>
        <dbReference type="Pfam" id="PF13231"/>
    </source>
</evidence>
<dbReference type="RefSeq" id="WP_286136844.1">
    <property type="nucleotide sequence ID" value="NZ_BRPL01000002.1"/>
</dbReference>
<keyword evidence="12" id="KW-1185">Reference proteome</keyword>
<evidence type="ECO:0000256" key="8">
    <source>
        <dbReference type="SAM" id="Phobius"/>
    </source>
</evidence>
<dbReference type="PANTHER" id="PTHR33908:SF3">
    <property type="entry name" value="UNDECAPRENYL PHOSPHATE-ALPHA-4-AMINO-4-DEOXY-L-ARABINOSE ARABINOSYL TRANSFERASE"/>
    <property type="match status" value="1"/>
</dbReference>
<evidence type="ECO:0000313" key="11">
    <source>
        <dbReference type="EMBL" id="GLB47376.1"/>
    </source>
</evidence>
<dbReference type="Pfam" id="PF24878">
    <property type="entry name" value="YkcB_C"/>
    <property type="match status" value="1"/>
</dbReference>
<keyword evidence="7 8" id="KW-0472">Membrane</keyword>
<feature type="transmembrane region" description="Helical" evidence="8">
    <location>
        <begin position="119"/>
        <end position="139"/>
    </location>
</feature>
<dbReference type="Pfam" id="PF13231">
    <property type="entry name" value="PMT_2"/>
    <property type="match status" value="1"/>
</dbReference>
<feature type="transmembrane region" description="Helical" evidence="8">
    <location>
        <begin position="398"/>
        <end position="419"/>
    </location>
</feature>
<evidence type="ECO:0000256" key="3">
    <source>
        <dbReference type="ARBA" id="ARBA00022676"/>
    </source>
</evidence>
<keyword evidence="5 8" id="KW-0812">Transmembrane</keyword>
<feature type="domain" description="Glycosyltransferase RgtA/B/C/D-like" evidence="9">
    <location>
        <begin position="74"/>
        <end position="232"/>
    </location>
</feature>
<feature type="transmembrane region" description="Helical" evidence="8">
    <location>
        <begin position="431"/>
        <end position="449"/>
    </location>
</feature>